<reference evidence="1 2" key="3">
    <citation type="journal article" date="2013" name="Rice">
        <title>Improvement of the Oryza sativa Nipponbare reference genome using next generation sequence and optical map data.</title>
        <authorList>
            <person name="Kawahara Y."/>
            <person name="de la Bastide M."/>
            <person name="Hamilton J.P."/>
            <person name="Kanamori H."/>
            <person name="McCombie W.R."/>
            <person name="Ouyang S."/>
            <person name="Schwartz D.C."/>
            <person name="Tanaka T."/>
            <person name="Wu J."/>
            <person name="Zhou S."/>
            <person name="Childs K.L."/>
            <person name="Davidson R.M."/>
            <person name="Lin H."/>
            <person name="Quesada-Ocampo L."/>
            <person name="Vaillancourt B."/>
            <person name="Sakai H."/>
            <person name="Lee S.S."/>
            <person name="Kim J."/>
            <person name="Numa H."/>
            <person name="Itoh T."/>
            <person name="Buell C.R."/>
            <person name="Matsumoto T."/>
        </authorList>
    </citation>
    <scope>NUCLEOTIDE SEQUENCE [LARGE SCALE GENOMIC DNA]</scope>
    <source>
        <strain evidence="2">cv. Nipponbare</strain>
    </source>
</reference>
<evidence type="ECO:0000313" key="1">
    <source>
        <dbReference type="EMBL" id="BAS75210.1"/>
    </source>
</evidence>
<dbReference type="Gramene" id="Os01t0847000-00">
    <property type="protein sequence ID" value="Os01t0847000-00"/>
    <property type="gene ID" value="Os01g0847000"/>
</dbReference>
<name>A0A0P0VAD5_ORYSJ</name>
<proteinExistence type="predicted"/>
<dbReference type="PaxDb" id="39947-A0A0P0VAD5"/>
<dbReference type="Proteomes" id="UP000059680">
    <property type="component" value="Chromosome 1"/>
</dbReference>
<dbReference type="EMBL" id="AP014957">
    <property type="protein sequence ID" value="BAS75210.1"/>
    <property type="molecule type" value="Genomic_DNA"/>
</dbReference>
<dbReference type="AlphaFoldDB" id="A0A0P0VAD5"/>
<keyword evidence="2" id="KW-1185">Reference proteome</keyword>
<protein>
    <submittedName>
        <fullName evidence="1">Os01g0847000 protein</fullName>
    </submittedName>
</protein>
<reference evidence="1 2" key="2">
    <citation type="journal article" date="2013" name="Plant Cell Physiol.">
        <title>Rice Annotation Project Database (RAP-DB): an integrative and interactive database for rice genomics.</title>
        <authorList>
            <person name="Sakai H."/>
            <person name="Lee S.S."/>
            <person name="Tanaka T."/>
            <person name="Numa H."/>
            <person name="Kim J."/>
            <person name="Kawahara Y."/>
            <person name="Wakimoto H."/>
            <person name="Yang C.C."/>
            <person name="Iwamoto M."/>
            <person name="Abe T."/>
            <person name="Yamada Y."/>
            <person name="Muto A."/>
            <person name="Inokuchi H."/>
            <person name="Ikemura T."/>
            <person name="Matsumoto T."/>
            <person name="Sasaki T."/>
            <person name="Itoh T."/>
        </authorList>
    </citation>
    <scope>NUCLEOTIDE SEQUENCE [LARGE SCALE GENOMIC DNA]</scope>
    <source>
        <strain evidence="2">cv. Nipponbare</strain>
    </source>
</reference>
<gene>
    <name evidence="1" type="ordered locus">Os01g0847000</name>
    <name evidence="1" type="ORF">OSNPB_010847000</name>
</gene>
<accession>A0A0P0VAD5</accession>
<sequence>MIAFVLTMLPAAVSEEGTFVPSAHLSTIQVAVDLMQQSMLFLSSLDPQPSVETVCLAVMSAAASIVLVHGQNVADYME</sequence>
<reference evidence="2" key="1">
    <citation type="journal article" date="2005" name="Nature">
        <title>The map-based sequence of the rice genome.</title>
        <authorList>
            <consortium name="International rice genome sequencing project (IRGSP)"/>
            <person name="Matsumoto T."/>
            <person name="Wu J."/>
            <person name="Kanamori H."/>
            <person name="Katayose Y."/>
            <person name="Fujisawa M."/>
            <person name="Namiki N."/>
            <person name="Mizuno H."/>
            <person name="Yamamoto K."/>
            <person name="Antonio B.A."/>
            <person name="Baba T."/>
            <person name="Sakata K."/>
            <person name="Nagamura Y."/>
            <person name="Aoki H."/>
            <person name="Arikawa K."/>
            <person name="Arita K."/>
            <person name="Bito T."/>
            <person name="Chiden Y."/>
            <person name="Fujitsuka N."/>
            <person name="Fukunaka R."/>
            <person name="Hamada M."/>
            <person name="Harada C."/>
            <person name="Hayashi A."/>
            <person name="Hijishita S."/>
            <person name="Honda M."/>
            <person name="Hosokawa S."/>
            <person name="Ichikawa Y."/>
            <person name="Idonuma A."/>
            <person name="Iijima M."/>
            <person name="Ikeda M."/>
            <person name="Ikeno M."/>
            <person name="Ito K."/>
            <person name="Ito S."/>
            <person name="Ito T."/>
            <person name="Ito Y."/>
            <person name="Ito Y."/>
            <person name="Iwabuchi A."/>
            <person name="Kamiya K."/>
            <person name="Karasawa W."/>
            <person name="Kurita K."/>
            <person name="Katagiri S."/>
            <person name="Kikuta A."/>
            <person name="Kobayashi H."/>
            <person name="Kobayashi N."/>
            <person name="Machita K."/>
            <person name="Maehara T."/>
            <person name="Masukawa M."/>
            <person name="Mizubayashi T."/>
            <person name="Mukai Y."/>
            <person name="Nagasaki H."/>
            <person name="Nagata Y."/>
            <person name="Naito S."/>
            <person name="Nakashima M."/>
            <person name="Nakama Y."/>
            <person name="Nakamichi Y."/>
            <person name="Nakamura M."/>
            <person name="Meguro A."/>
            <person name="Negishi M."/>
            <person name="Ohta I."/>
            <person name="Ohta T."/>
            <person name="Okamoto M."/>
            <person name="Ono N."/>
            <person name="Saji S."/>
            <person name="Sakaguchi M."/>
            <person name="Sakai K."/>
            <person name="Shibata M."/>
            <person name="Shimokawa T."/>
            <person name="Song J."/>
            <person name="Takazaki Y."/>
            <person name="Terasawa K."/>
            <person name="Tsugane M."/>
            <person name="Tsuji K."/>
            <person name="Ueda S."/>
            <person name="Waki K."/>
            <person name="Yamagata H."/>
            <person name="Yamamoto M."/>
            <person name="Yamamoto S."/>
            <person name="Yamane H."/>
            <person name="Yoshiki S."/>
            <person name="Yoshihara R."/>
            <person name="Yukawa K."/>
            <person name="Zhong H."/>
            <person name="Yano M."/>
            <person name="Yuan Q."/>
            <person name="Ouyang S."/>
            <person name="Liu J."/>
            <person name="Jones K.M."/>
            <person name="Gansberger K."/>
            <person name="Moffat K."/>
            <person name="Hill J."/>
            <person name="Bera J."/>
            <person name="Fadrosh D."/>
            <person name="Jin S."/>
            <person name="Johri S."/>
            <person name="Kim M."/>
            <person name="Overton L."/>
            <person name="Reardon M."/>
            <person name="Tsitrin T."/>
            <person name="Vuong H."/>
            <person name="Weaver B."/>
            <person name="Ciecko A."/>
            <person name="Tallon L."/>
            <person name="Jackson J."/>
            <person name="Pai G."/>
            <person name="Aken S.V."/>
            <person name="Utterback T."/>
            <person name="Reidmuller S."/>
            <person name="Feldblyum T."/>
            <person name="Hsiao J."/>
            <person name="Zismann V."/>
            <person name="Iobst S."/>
            <person name="de Vazeille A.R."/>
            <person name="Buell C.R."/>
            <person name="Ying K."/>
            <person name="Li Y."/>
            <person name="Lu T."/>
            <person name="Huang Y."/>
            <person name="Zhao Q."/>
            <person name="Feng Q."/>
            <person name="Zhang L."/>
            <person name="Zhu J."/>
            <person name="Weng Q."/>
            <person name="Mu J."/>
            <person name="Lu Y."/>
            <person name="Fan D."/>
            <person name="Liu Y."/>
            <person name="Guan J."/>
            <person name="Zhang Y."/>
            <person name="Yu S."/>
            <person name="Liu X."/>
            <person name="Zhang Y."/>
            <person name="Hong G."/>
            <person name="Han B."/>
            <person name="Choisne N."/>
            <person name="Demange N."/>
            <person name="Orjeda G."/>
            <person name="Samain S."/>
            <person name="Cattolico L."/>
            <person name="Pelletier E."/>
            <person name="Couloux A."/>
            <person name="Segurens B."/>
            <person name="Wincker P."/>
            <person name="D'Hont A."/>
            <person name="Scarpelli C."/>
            <person name="Weissenbach J."/>
            <person name="Salanoubat M."/>
            <person name="Quetier F."/>
            <person name="Yu Y."/>
            <person name="Kim H.R."/>
            <person name="Rambo T."/>
            <person name="Currie J."/>
            <person name="Collura K."/>
            <person name="Luo M."/>
            <person name="Yang T."/>
            <person name="Ammiraju J.S.S."/>
            <person name="Engler F."/>
            <person name="Soderlund C."/>
            <person name="Wing R.A."/>
            <person name="Palmer L.E."/>
            <person name="de la Bastide M."/>
            <person name="Spiegel L."/>
            <person name="Nascimento L."/>
            <person name="Zutavern T."/>
            <person name="O'Shaughnessy A."/>
            <person name="Dike S."/>
            <person name="Dedhia N."/>
            <person name="Preston R."/>
            <person name="Balija V."/>
            <person name="McCombie W.R."/>
            <person name="Chow T."/>
            <person name="Chen H."/>
            <person name="Chung M."/>
            <person name="Chen C."/>
            <person name="Shaw J."/>
            <person name="Wu H."/>
            <person name="Hsiao K."/>
            <person name="Chao Y."/>
            <person name="Chu M."/>
            <person name="Cheng C."/>
            <person name="Hour A."/>
            <person name="Lee P."/>
            <person name="Lin S."/>
            <person name="Lin Y."/>
            <person name="Liou J."/>
            <person name="Liu S."/>
            <person name="Hsing Y."/>
            <person name="Raghuvanshi S."/>
            <person name="Mohanty A."/>
            <person name="Bharti A.K."/>
            <person name="Gaur A."/>
            <person name="Gupta V."/>
            <person name="Kumar D."/>
            <person name="Ravi V."/>
            <person name="Vij S."/>
            <person name="Kapur A."/>
            <person name="Khurana P."/>
            <person name="Khurana P."/>
            <person name="Khurana J.P."/>
            <person name="Tyagi A.K."/>
            <person name="Gaikwad K."/>
            <person name="Singh A."/>
            <person name="Dalal V."/>
            <person name="Srivastava S."/>
            <person name="Dixit A."/>
            <person name="Pal A.K."/>
            <person name="Ghazi I.A."/>
            <person name="Yadav M."/>
            <person name="Pandit A."/>
            <person name="Bhargava A."/>
            <person name="Sureshbabu K."/>
            <person name="Batra K."/>
            <person name="Sharma T.R."/>
            <person name="Mohapatra T."/>
            <person name="Singh N.K."/>
            <person name="Messing J."/>
            <person name="Nelson A.B."/>
            <person name="Fuks G."/>
            <person name="Kavchok S."/>
            <person name="Keizer G."/>
            <person name="Linton E."/>
            <person name="Llaca V."/>
            <person name="Song R."/>
            <person name="Tanyolac B."/>
            <person name="Young S."/>
            <person name="Ho-Il K."/>
            <person name="Hahn J.H."/>
            <person name="Sangsakoo G."/>
            <person name="Vanavichit A."/>
            <person name="de Mattos Luiz.A.T."/>
            <person name="Zimmer P.D."/>
            <person name="Malone G."/>
            <person name="Dellagostin O."/>
            <person name="de Oliveira A.C."/>
            <person name="Bevan M."/>
            <person name="Bancroft I."/>
            <person name="Minx P."/>
            <person name="Cordum H."/>
            <person name="Wilson R."/>
            <person name="Cheng Z."/>
            <person name="Jin W."/>
            <person name="Jiang J."/>
            <person name="Leong S.A."/>
            <person name="Iwama H."/>
            <person name="Gojobori T."/>
            <person name="Itoh T."/>
            <person name="Niimura Y."/>
            <person name="Fujii Y."/>
            <person name="Habara T."/>
            <person name="Sakai H."/>
            <person name="Sato Y."/>
            <person name="Wilson G."/>
            <person name="Kumar K."/>
            <person name="McCouch S."/>
            <person name="Juretic N."/>
            <person name="Hoen D."/>
            <person name="Wright S."/>
            <person name="Bruskiewich R."/>
            <person name="Bureau T."/>
            <person name="Miyao A."/>
            <person name="Hirochika H."/>
            <person name="Nishikawa T."/>
            <person name="Kadowaki K."/>
            <person name="Sugiura M."/>
            <person name="Burr B."/>
            <person name="Sasaki T."/>
        </authorList>
    </citation>
    <scope>NUCLEOTIDE SEQUENCE [LARGE SCALE GENOMIC DNA]</scope>
    <source>
        <strain evidence="2">cv. Nipponbare</strain>
    </source>
</reference>
<dbReference type="InParanoid" id="A0A0P0VAD5"/>
<organism evidence="1 2">
    <name type="scientific">Oryza sativa subsp. japonica</name>
    <name type="common">Rice</name>
    <dbReference type="NCBI Taxonomy" id="39947"/>
    <lineage>
        <taxon>Eukaryota</taxon>
        <taxon>Viridiplantae</taxon>
        <taxon>Streptophyta</taxon>
        <taxon>Embryophyta</taxon>
        <taxon>Tracheophyta</taxon>
        <taxon>Spermatophyta</taxon>
        <taxon>Magnoliopsida</taxon>
        <taxon>Liliopsida</taxon>
        <taxon>Poales</taxon>
        <taxon>Poaceae</taxon>
        <taxon>BOP clade</taxon>
        <taxon>Oryzoideae</taxon>
        <taxon>Oryzeae</taxon>
        <taxon>Oryzinae</taxon>
        <taxon>Oryza</taxon>
        <taxon>Oryza sativa</taxon>
    </lineage>
</organism>
<evidence type="ECO:0000313" key="2">
    <source>
        <dbReference type="Proteomes" id="UP000059680"/>
    </source>
</evidence>